<evidence type="ECO:0000313" key="4">
    <source>
        <dbReference type="Proteomes" id="UP000265520"/>
    </source>
</evidence>
<dbReference type="Pfam" id="PF00834">
    <property type="entry name" value="Ribul_P_3_epim"/>
    <property type="match status" value="1"/>
</dbReference>
<dbReference type="GO" id="GO:0046872">
    <property type="term" value="F:metal ion binding"/>
    <property type="evidence" value="ECO:0007669"/>
    <property type="project" value="UniProtKB-KW"/>
</dbReference>
<evidence type="ECO:0000256" key="2">
    <source>
        <dbReference type="ARBA" id="ARBA00023235"/>
    </source>
</evidence>
<dbReference type="SUPFAM" id="SSF51366">
    <property type="entry name" value="Ribulose-phoshate binding barrel"/>
    <property type="match status" value="1"/>
</dbReference>
<dbReference type="InterPro" id="IPR000056">
    <property type="entry name" value="Ribul_P_3_epim-like"/>
</dbReference>
<name>A0A392MW63_9FABA</name>
<keyword evidence="1" id="KW-0479">Metal-binding</keyword>
<keyword evidence="2" id="KW-0413">Isomerase</keyword>
<dbReference type="PANTHER" id="PTHR11749">
    <property type="entry name" value="RIBULOSE-5-PHOSPHATE-3-EPIMERASE"/>
    <property type="match status" value="1"/>
</dbReference>
<comment type="caution">
    <text evidence="3">The sequence shown here is derived from an EMBL/GenBank/DDBJ whole genome shotgun (WGS) entry which is preliminary data.</text>
</comment>
<evidence type="ECO:0000313" key="3">
    <source>
        <dbReference type="EMBL" id="MCH91543.1"/>
    </source>
</evidence>
<feature type="non-terminal residue" evidence="3">
    <location>
        <position position="1"/>
    </location>
</feature>
<dbReference type="EMBL" id="LXQA010020636">
    <property type="protein sequence ID" value="MCH91543.1"/>
    <property type="molecule type" value="Genomic_DNA"/>
</dbReference>
<proteinExistence type="predicted"/>
<keyword evidence="4" id="KW-1185">Reference proteome</keyword>
<reference evidence="3 4" key="1">
    <citation type="journal article" date="2018" name="Front. Plant Sci.">
        <title>Red Clover (Trifolium pratense) and Zigzag Clover (T. medium) - A Picture of Genomic Similarities and Differences.</title>
        <authorList>
            <person name="Dluhosova J."/>
            <person name="Istvanek J."/>
            <person name="Nedelnik J."/>
            <person name="Repkova J."/>
        </authorList>
    </citation>
    <scope>NUCLEOTIDE SEQUENCE [LARGE SCALE GENOMIC DNA]</scope>
    <source>
        <strain evidence="4">cv. 10/8</strain>
        <tissue evidence="3">Leaf</tissue>
    </source>
</reference>
<evidence type="ECO:0000256" key="1">
    <source>
        <dbReference type="ARBA" id="ARBA00022723"/>
    </source>
</evidence>
<dbReference type="Gene3D" id="3.20.20.70">
    <property type="entry name" value="Aldolase class I"/>
    <property type="match status" value="1"/>
</dbReference>
<sequence>PWIEVDGGVTPANAYKVIEAGANALVAGSAVFGAKDYAEAIRGIKASKRPAPVAV</sequence>
<dbReference type="InterPro" id="IPR011060">
    <property type="entry name" value="RibuloseP-bd_barrel"/>
</dbReference>
<dbReference type="GO" id="GO:0005975">
    <property type="term" value="P:carbohydrate metabolic process"/>
    <property type="evidence" value="ECO:0007669"/>
    <property type="project" value="InterPro"/>
</dbReference>
<accession>A0A392MW63</accession>
<dbReference type="GO" id="GO:0016857">
    <property type="term" value="F:racemase and epimerase activity, acting on carbohydrates and derivatives"/>
    <property type="evidence" value="ECO:0007669"/>
    <property type="project" value="InterPro"/>
</dbReference>
<dbReference type="AlphaFoldDB" id="A0A392MW63"/>
<organism evidence="3 4">
    <name type="scientific">Trifolium medium</name>
    <dbReference type="NCBI Taxonomy" id="97028"/>
    <lineage>
        <taxon>Eukaryota</taxon>
        <taxon>Viridiplantae</taxon>
        <taxon>Streptophyta</taxon>
        <taxon>Embryophyta</taxon>
        <taxon>Tracheophyta</taxon>
        <taxon>Spermatophyta</taxon>
        <taxon>Magnoliopsida</taxon>
        <taxon>eudicotyledons</taxon>
        <taxon>Gunneridae</taxon>
        <taxon>Pentapetalae</taxon>
        <taxon>rosids</taxon>
        <taxon>fabids</taxon>
        <taxon>Fabales</taxon>
        <taxon>Fabaceae</taxon>
        <taxon>Papilionoideae</taxon>
        <taxon>50 kb inversion clade</taxon>
        <taxon>NPAAA clade</taxon>
        <taxon>Hologalegina</taxon>
        <taxon>IRL clade</taxon>
        <taxon>Trifolieae</taxon>
        <taxon>Trifolium</taxon>
    </lineage>
</organism>
<dbReference type="InterPro" id="IPR013785">
    <property type="entry name" value="Aldolase_TIM"/>
</dbReference>
<protein>
    <submittedName>
        <fullName evidence="3">Ribulose-phosphate 3-epimerase chloroplastic-like</fullName>
    </submittedName>
</protein>
<gene>
    <name evidence="3" type="ORF">A2U01_0012470</name>
</gene>
<dbReference type="Proteomes" id="UP000265520">
    <property type="component" value="Unassembled WGS sequence"/>
</dbReference>